<sequence length="81" mass="9239">MCNKALKPCLGHKSQWAVGHECLELVHQVEMRLYVTVIKCSFFPFSNNTHIRHKTTAKREATQPSKISTSVQMVLAQNINE</sequence>
<dbReference type="AlphaFoldDB" id="A0A0A8Y4U9"/>
<proteinExistence type="predicted"/>
<organism evidence="1">
    <name type="scientific">Arundo donax</name>
    <name type="common">Giant reed</name>
    <name type="synonym">Donax arundinaceus</name>
    <dbReference type="NCBI Taxonomy" id="35708"/>
    <lineage>
        <taxon>Eukaryota</taxon>
        <taxon>Viridiplantae</taxon>
        <taxon>Streptophyta</taxon>
        <taxon>Embryophyta</taxon>
        <taxon>Tracheophyta</taxon>
        <taxon>Spermatophyta</taxon>
        <taxon>Magnoliopsida</taxon>
        <taxon>Liliopsida</taxon>
        <taxon>Poales</taxon>
        <taxon>Poaceae</taxon>
        <taxon>PACMAD clade</taxon>
        <taxon>Arundinoideae</taxon>
        <taxon>Arundineae</taxon>
        <taxon>Arundo</taxon>
    </lineage>
</organism>
<evidence type="ECO:0000313" key="1">
    <source>
        <dbReference type="EMBL" id="JAD20515.1"/>
    </source>
</evidence>
<protein>
    <submittedName>
        <fullName evidence="1">Uncharacterized protein</fullName>
    </submittedName>
</protein>
<reference evidence="1" key="1">
    <citation type="submission" date="2014-09" db="EMBL/GenBank/DDBJ databases">
        <authorList>
            <person name="Magalhaes I.L.F."/>
            <person name="Oliveira U."/>
            <person name="Santos F.R."/>
            <person name="Vidigal T.H.D.A."/>
            <person name="Brescovit A.D."/>
            <person name="Santos A.J."/>
        </authorList>
    </citation>
    <scope>NUCLEOTIDE SEQUENCE</scope>
    <source>
        <tissue evidence="1">Shoot tissue taken approximately 20 cm above the soil surface</tissue>
    </source>
</reference>
<reference evidence="1" key="2">
    <citation type="journal article" date="2015" name="Data Brief">
        <title>Shoot transcriptome of the giant reed, Arundo donax.</title>
        <authorList>
            <person name="Barrero R.A."/>
            <person name="Guerrero F.D."/>
            <person name="Moolhuijzen P."/>
            <person name="Goolsby J.A."/>
            <person name="Tidwell J."/>
            <person name="Bellgard S.E."/>
            <person name="Bellgard M.I."/>
        </authorList>
    </citation>
    <scope>NUCLEOTIDE SEQUENCE</scope>
    <source>
        <tissue evidence="1">Shoot tissue taken approximately 20 cm above the soil surface</tissue>
    </source>
</reference>
<name>A0A0A8Y4U9_ARUDO</name>
<dbReference type="EMBL" id="GBRH01277380">
    <property type="protein sequence ID" value="JAD20515.1"/>
    <property type="molecule type" value="Transcribed_RNA"/>
</dbReference>
<accession>A0A0A8Y4U9</accession>